<dbReference type="PANTHER" id="PTHR46401">
    <property type="entry name" value="GLYCOSYLTRANSFERASE WBBK-RELATED"/>
    <property type="match status" value="1"/>
</dbReference>
<evidence type="ECO:0000313" key="3">
    <source>
        <dbReference type="Proteomes" id="UP000517523"/>
    </source>
</evidence>
<sequence>MSKMLLITSRLPYPNIDGRKNILSQYIHEFKEMDPEGKIINISYVDDPSYLNKRPKTIDFHESIEYPGFIEKLLNIFLYTIILRKWPLQVSLYYSRRAKTKITKLIEHYEPDYVFFDMIRVAEYFIKGAQTNIMNYDDLLSTRYARQYEWVEYTPSLGNVQNVIPKRIKDIFDNRLLKQFILKFESNLTRKYELNISKRFEHLVFTSPKEAEFFKEVTQHPSCYGIPMKYDVNNRSNKRQYNKYKIVFTGKMNVPHNTSAVLFFCEKIWPKLIEKVPDLVFYVVGSCPTESILDLSNKYKNVVVTGEVDNINEVICDAALLVAPLLFGTGVKTKIIEAMSIGVPVVTNEIGMEGINARTKLDYYHYQNEEELIQAILNLIEDERENERLSNNSMLFVLKNFSDASIKEKWVQILA</sequence>
<dbReference type="SUPFAM" id="SSF53756">
    <property type="entry name" value="UDP-Glycosyltransferase/glycogen phosphorylase"/>
    <property type="match status" value="1"/>
</dbReference>
<gene>
    <name evidence="2" type="ORF">FHS19_003718</name>
</gene>
<dbReference type="GO" id="GO:0016757">
    <property type="term" value="F:glycosyltransferase activity"/>
    <property type="evidence" value="ECO:0007669"/>
    <property type="project" value="TreeGrafter"/>
</dbReference>
<reference evidence="2 3" key="1">
    <citation type="submission" date="2020-08" db="EMBL/GenBank/DDBJ databases">
        <title>Genomic Encyclopedia of Type Strains, Phase III (KMG-III): the genomes of soil and plant-associated and newly described type strains.</title>
        <authorList>
            <person name="Whitman W."/>
        </authorList>
    </citation>
    <scope>NUCLEOTIDE SEQUENCE [LARGE SCALE GENOMIC DNA]</scope>
    <source>
        <strain evidence="2 3">CECT 5831</strain>
    </source>
</reference>
<proteinExistence type="predicted"/>
<name>A0A839TR92_9BACL</name>
<dbReference type="Proteomes" id="UP000517523">
    <property type="component" value="Unassembled WGS sequence"/>
</dbReference>
<dbReference type="GO" id="GO:0009103">
    <property type="term" value="P:lipopolysaccharide biosynthetic process"/>
    <property type="evidence" value="ECO:0007669"/>
    <property type="project" value="TreeGrafter"/>
</dbReference>
<protein>
    <submittedName>
        <fullName evidence="2">Glycosyltransferase involved in cell wall biosynthesis</fullName>
    </submittedName>
</protein>
<dbReference type="Gene3D" id="3.40.50.2000">
    <property type="entry name" value="Glycogen Phosphorylase B"/>
    <property type="match status" value="1"/>
</dbReference>
<dbReference type="EMBL" id="JACHXJ010000003">
    <property type="protein sequence ID" value="MBB3129043.1"/>
    <property type="molecule type" value="Genomic_DNA"/>
</dbReference>
<comment type="caution">
    <text evidence="2">The sequence shown here is derived from an EMBL/GenBank/DDBJ whole genome shotgun (WGS) entry which is preliminary data.</text>
</comment>
<evidence type="ECO:0000313" key="2">
    <source>
        <dbReference type="EMBL" id="MBB3129043.1"/>
    </source>
</evidence>
<keyword evidence="1 2" id="KW-0808">Transferase</keyword>
<dbReference type="Pfam" id="PF13692">
    <property type="entry name" value="Glyco_trans_1_4"/>
    <property type="match status" value="1"/>
</dbReference>
<dbReference type="AlphaFoldDB" id="A0A839TR92"/>
<accession>A0A839TR92</accession>
<organism evidence="2 3">
    <name type="scientific">Paenibacillus rhizosphaerae</name>
    <dbReference type="NCBI Taxonomy" id="297318"/>
    <lineage>
        <taxon>Bacteria</taxon>
        <taxon>Bacillati</taxon>
        <taxon>Bacillota</taxon>
        <taxon>Bacilli</taxon>
        <taxon>Bacillales</taxon>
        <taxon>Paenibacillaceae</taxon>
        <taxon>Paenibacillus</taxon>
    </lineage>
</organism>
<dbReference type="PANTHER" id="PTHR46401:SF2">
    <property type="entry name" value="GLYCOSYLTRANSFERASE WBBK-RELATED"/>
    <property type="match status" value="1"/>
</dbReference>
<evidence type="ECO:0000256" key="1">
    <source>
        <dbReference type="ARBA" id="ARBA00022679"/>
    </source>
</evidence>
<dbReference type="RefSeq" id="WP_183583284.1">
    <property type="nucleotide sequence ID" value="NZ_JACHXJ010000003.1"/>
</dbReference>